<dbReference type="EMBL" id="JBGCUO010000001">
    <property type="protein sequence ID" value="MEY1662559.1"/>
    <property type="molecule type" value="Genomic_DNA"/>
</dbReference>
<dbReference type="RefSeq" id="WP_369455793.1">
    <property type="nucleotide sequence ID" value="NZ_JBGCUO010000001.1"/>
</dbReference>
<dbReference type="InterPro" id="IPR018654">
    <property type="entry name" value="YjhX_toxin"/>
</dbReference>
<accession>A0ABV4AIA1</accession>
<dbReference type="Proteomes" id="UP001562065">
    <property type="component" value="Unassembled WGS sequence"/>
</dbReference>
<comment type="caution">
    <text evidence="1">The sequence shown here is derived from an EMBL/GenBank/DDBJ whole genome shotgun (WGS) entry which is preliminary data.</text>
</comment>
<name>A0ABV4AIA1_9GAMM</name>
<organism evidence="1 2">
    <name type="scientific">Isoalcanivorax beigongshangi</name>
    <dbReference type="NCBI Taxonomy" id="3238810"/>
    <lineage>
        <taxon>Bacteria</taxon>
        <taxon>Pseudomonadati</taxon>
        <taxon>Pseudomonadota</taxon>
        <taxon>Gammaproteobacteria</taxon>
        <taxon>Oceanospirillales</taxon>
        <taxon>Alcanivoracaceae</taxon>
        <taxon>Isoalcanivorax</taxon>
    </lineage>
</organism>
<gene>
    <name evidence="1" type="ORF">AB5I84_10410</name>
</gene>
<sequence>MNASRLEQRILKVLAQGGVLLVERDQRKTLVAVEVLTRDGWFVPDITPALFLSLRAKRLISSREPGRYRISRAGLLLLQRLRR</sequence>
<keyword evidence="2" id="KW-1185">Reference proteome</keyword>
<proteinExistence type="predicted"/>
<evidence type="ECO:0000313" key="2">
    <source>
        <dbReference type="Proteomes" id="UP001562065"/>
    </source>
</evidence>
<dbReference type="Pfam" id="PF09857">
    <property type="entry name" value="YjhX_toxin"/>
    <property type="match status" value="1"/>
</dbReference>
<protein>
    <submittedName>
        <fullName evidence="1">YjhX family toxin</fullName>
    </submittedName>
</protein>
<evidence type="ECO:0000313" key="1">
    <source>
        <dbReference type="EMBL" id="MEY1662559.1"/>
    </source>
</evidence>
<reference evidence="1 2" key="1">
    <citation type="submission" date="2024-07" db="EMBL/GenBank/DDBJ databases">
        <authorList>
            <person name="Ren Q."/>
        </authorList>
    </citation>
    <scope>NUCLEOTIDE SEQUENCE [LARGE SCALE GENOMIC DNA]</scope>
    <source>
        <strain evidence="1 2">REN37</strain>
    </source>
</reference>